<dbReference type="InterPro" id="IPR014710">
    <property type="entry name" value="RmlC-like_jellyroll"/>
</dbReference>
<evidence type="ECO:0000313" key="7">
    <source>
        <dbReference type="Proteomes" id="UP000233375"/>
    </source>
</evidence>
<comment type="cofactor">
    <cofactor evidence="2">
        <name>Fe cation</name>
        <dbReference type="ChEBI" id="CHEBI:24875"/>
    </cofactor>
    <text evidence="2">Binds 1 Fe cation per subunit.</text>
</comment>
<reference evidence="6 7" key="1">
    <citation type="journal article" date="2003" name="Int. J. Syst. Evol. Microbiol.">
        <title>Bacillus nealsonii sp. nov., isolated from a spacecraft-assembly facility, whose spores are gamma-radiation resistant.</title>
        <authorList>
            <person name="Venkateswaran K."/>
            <person name="Kempf M."/>
            <person name="Chen F."/>
            <person name="Satomi M."/>
            <person name="Nicholson W."/>
            <person name="Kern R."/>
        </authorList>
    </citation>
    <scope>NUCLEOTIDE SEQUENCE [LARGE SCALE GENOMIC DNA]</scope>
    <source>
        <strain evidence="6 7">FO-92</strain>
    </source>
</reference>
<feature type="binding site" evidence="2">
    <location>
        <position position="59"/>
    </location>
    <ligand>
        <name>Fe cation</name>
        <dbReference type="ChEBI" id="CHEBI:24875"/>
    </ligand>
</feature>
<dbReference type="InterPro" id="IPR011051">
    <property type="entry name" value="RmlC_Cupin_sf"/>
</dbReference>
<keyword evidence="7" id="KW-1185">Reference proteome</keyword>
<feature type="binding site" evidence="2">
    <location>
        <position position="103"/>
    </location>
    <ligand>
        <name>Fe cation</name>
        <dbReference type="ChEBI" id="CHEBI:24875"/>
    </ligand>
</feature>
<dbReference type="SUPFAM" id="SSF51182">
    <property type="entry name" value="RmlC-like cupins"/>
    <property type="match status" value="1"/>
</dbReference>
<dbReference type="AlphaFoldDB" id="A0A2N0YX40"/>
<feature type="binding site" evidence="2">
    <location>
        <position position="57"/>
    </location>
    <ligand>
        <name>Fe cation</name>
        <dbReference type="ChEBI" id="CHEBI:24875"/>
    </ligand>
</feature>
<dbReference type="Proteomes" id="UP000233375">
    <property type="component" value="Unassembled WGS sequence"/>
</dbReference>
<sequence>MIQIFPKEAGHSARNEWLESHFSFSFGPYYDPKNVQFGPLRVLNDDIIQPGNGFGVHPHREAEVVSIALSGQLKHEDSLGNSGVIEFGQVQRMTAGTGILHSEVNPSETKPGRFLQLWFFPDAKQLPPSYEDISYDTSLLKNQLVPIVAPNSSKGIAKIHQDATVYLSKIDAKEGLEYKQKEGRKIFVYIIDGKVLLNNEYAIEKHGSARIADIDFLKIDALEDSFIMLIDLPGGEQ</sequence>
<proteinExistence type="inferred from homology"/>
<evidence type="ECO:0000256" key="1">
    <source>
        <dbReference type="ARBA" id="ARBA00008416"/>
    </source>
</evidence>
<name>A0A2N0YX40_9BACI</name>
<dbReference type="RefSeq" id="WP_101179078.1">
    <property type="nucleotide sequence ID" value="NZ_PISE01000060.1"/>
</dbReference>
<evidence type="ECO:0000256" key="3">
    <source>
        <dbReference type="RuleBase" id="RU003457"/>
    </source>
</evidence>
<comment type="caution">
    <text evidence="6">The sequence shown here is derived from an EMBL/GenBank/DDBJ whole genome shotgun (WGS) entry which is preliminary data.</text>
</comment>
<dbReference type="Pfam" id="PF17954">
    <property type="entry name" value="Pirin_C_2"/>
    <property type="match status" value="1"/>
</dbReference>
<dbReference type="PANTHER" id="PTHR43212">
    <property type="entry name" value="QUERCETIN 2,3-DIOXYGENASE"/>
    <property type="match status" value="1"/>
</dbReference>
<keyword evidence="2" id="KW-0408">Iron</keyword>
<feature type="domain" description="Pirin N-terminal" evidence="4">
    <location>
        <begin position="14"/>
        <end position="118"/>
    </location>
</feature>
<feature type="binding site" evidence="2">
    <location>
        <position position="101"/>
    </location>
    <ligand>
        <name>Fe cation</name>
        <dbReference type="ChEBI" id="CHEBI:24875"/>
    </ligand>
</feature>
<protein>
    <submittedName>
        <fullName evidence="6">Pirin family protein</fullName>
    </submittedName>
</protein>
<dbReference type="OrthoDB" id="321327at2"/>
<evidence type="ECO:0000313" key="6">
    <source>
        <dbReference type="EMBL" id="PKG21826.1"/>
    </source>
</evidence>
<dbReference type="InterPro" id="IPR003829">
    <property type="entry name" value="Pirin_N_dom"/>
</dbReference>
<dbReference type="GO" id="GO:0046872">
    <property type="term" value="F:metal ion binding"/>
    <property type="evidence" value="ECO:0007669"/>
    <property type="project" value="UniProtKB-KW"/>
</dbReference>
<feature type="domain" description="Quercetin 2,3-dioxygenase C-terminal cupin" evidence="5">
    <location>
        <begin position="147"/>
        <end position="232"/>
    </location>
</feature>
<evidence type="ECO:0000256" key="2">
    <source>
        <dbReference type="PIRSR" id="PIRSR006232-1"/>
    </source>
</evidence>
<gene>
    <name evidence="6" type="ORF">CWS01_20415</name>
</gene>
<evidence type="ECO:0000259" key="4">
    <source>
        <dbReference type="Pfam" id="PF02678"/>
    </source>
</evidence>
<dbReference type="InterPro" id="IPR041602">
    <property type="entry name" value="Quercetinase_C"/>
</dbReference>
<evidence type="ECO:0000259" key="5">
    <source>
        <dbReference type="Pfam" id="PF17954"/>
    </source>
</evidence>
<dbReference type="Gene3D" id="2.60.120.10">
    <property type="entry name" value="Jelly Rolls"/>
    <property type="match status" value="2"/>
</dbReference>
<dbReference type="InterPro" id="IPR012093">
    <property type="entry name" value="Pirin"/>
</dbReference>
<dbReference type="PANTHER" id="PTHR43212:SF3">
    <property type="entry name" value="QUERCETIN 2,3-DIOXYGENASE"/>
    <property type="match status" value="1"/>
</dbReference>
<dbReference type="CDD" id="cd02910">
    <property type="entry name" value="cupin_Yhhw_N"/>
    <property type="match status" value="1"/>
</dbReference>
<dbReference type="EMBL" id="PISE01000060">
    <property type="protein sequence ID" value="PKG21826.1"/>
    <property type="molecule type" value="Genomic_DNA"/>
</dbReference>
<keyword evidence="2" id="KW-0479">Metal-binding</keyword>
<comment type="similarity">
    <text evidence="1 3">Belongs to the pirin family.</text>
</comment>
<dbReference type="PIRSF" id="PIRSF006232">
    <property type="entry name" value="Pirin"/>
    <property type="match status" value="1"/>
</dbReference>
<dbReference type="Pfam" id="PF02678">
    <property type="entry name" value="Pirin"/>
    <property type="match status" value="1"/>
</dbReference>
<organism evidence="6 7">
    <name type="scientific">Niallia nealsonii</name>
    <dbReference type="NCBI Taxonomy" id="115979"/>
    <lineage>
        <taxon>Bacteria</taxon>
        <taxon>Bacillati</taxon>
        <taxon>Bacillota</taxon>
        <taxon>Bacilli</taxon>
        <taxon>Bacillales</taxon>
        <taxon>Bacillaceae</taxon>
        <taxon>Niallia</taxon>
    </lineage>
</organism>
<accession>A0A2N0YX40</accession>